<organism evidence="1 2">
    <name type="scientific">Legionella wadsworthii</name>
    <dbReference type="NCBI Taxonomy" id="28088"/>
    <lineage>
        <taxon>Bacteria</taxon>
        <taxon>Pseudomonadati</taxon>
        <taxon>Pseudomonadota</taxon>
        <taxon>Gammaproteobacteria</taxon>
        <taxon>Legionellales</taxon>
        <taxon>Legionellaceae</taxon>
        <taxon>Legionella</taxon>
    </lineage>
</organism>
<proteinExistence type="predicted"/>
<evidence type="ECO:0008006" key="3">
    <source>
        <dbReference type="Google" id="ProtNLM"/>
    </source>
</evidence>
<evidence type="ECO:0000313" key="2">
    <source>
        <dbReference type="Proteomes" id="UP000255297"/>
    </source>
</evidence>
<dbReference type="Gene3D" id="3.90.1140.10">
    <property type="entry name" value="Cyclic phosphodiesterase"/>
    <property type="match status" value="1"/>
</dbReference>
<accession>A0A378LVA9</accession>
<evidence type="ECO:0000313" key="1">
    <source>
        <dbReference type="EMBL" id="STY28031.1"/>
    </source>
</evidence>
<keyword evidence="2" id="KW-1185">Reference proteome</keyword>
<dbReference type="InterPro" id="IPR009097">
    <property type="entry name" value="Cyclic_Pdiesterase"/>
</dbReference>
<dbReference type="AlphaFoldDB" id="A0A378LVA9"/>
<dbReference type="Pfam" id="PF13563">
    <property type="entry name" value="2_5_RNA_ligase2"/>
    <property type="match status" value="1"/>
</dbReference>
<reference evidence="1 2" key="1">
    <citation type="submission" date="2018-06" db="EMBL/GenBank/DDBJ databases">
        <authorList>
            <consortium name="Pathogen Informatics"/>
            <person name="Doyle S."/>
        </authorList>
    </citation>
    <scope>NUCLEOTIDE SEQUENCE [LARGE SCALE GENOMIC DNA]</scope>
    <source>
        <strain evidence="1 2">NCTC11532</strain>
    </source>
</reference>
<protein>
    <recommendedName>
        <fullName evidence="3">Phosphonate metabolism protein</fullName>
    </recommendedName>
</protein>
<dbReference type="EMBL" id="UGPB01000001">
    <property type="protein sequence ID" value="STY28031.1"/>
    <property type="molecule type" value="Genomic_DNA"/>
</dbReference>
<gene>
    <name evidence="1" type="ORF">NCTC11532_00192</name>
</gene>
<sequence length="250" mass="28297">MGNGIANNCKTLSHFILLIGVICCLIANSSQAKSLSINVYLKLKPDNPIQSVIQNLNLYLSQNENYKQYEIIPYLEKYPLHVTLYLANYHPKQIPEIIRKVKKLVQHQHSFSISTSKFIPERSGYLMLGVTSNHTIKDLSKKVLIELAPLRDLNAVIPAWAAHDPVRKTLFSQYGSPTVLDYFNPHLSIFSAEHLNDQQKSALFLQLFKLISKYNQSHSTQIQQHVSEIGVGIANAQGQIIKELAIFSMK</sequence>
<dbReference type="Proteomes" id="UP000255297">
    <property type="component" value="Unassembled WGS sequence"/>
</dbReference>
<dbReference type="OrthoDB" id="79662at2"/>
<dbReference type="SUPFAM" id="SSF55144">
    <property type="entry name" value="LigT-like"/>
    <property type="match status" value="1"/>
</dbReference>
<dbReference type="RefSeq" id="WP_115262245.1">
    <property type="nucleotide sequence ID" value="NZ_CAAAIS010000005.1"/>
</dbReference>
<name>A0A378LVA9_9GAMM</name>